<dbReference type="KEGG" id="lmes:AB8B23_05255"/>
<dbReference type="AlphaFoldDB" id="A0AB39VEE1"/>
<organism evidence="2">
    <name type="scientific">Leptotrichia mesophila</name>
    <dbReference type="NCBI Taxonomy" id="3239303"/>
    <lineage>
        <taxon>Bacteria</taxon>
        <taxon>Fusobacteriati</taxon>
        <taxon>Fusobacteriota</taxon>
        <taxon>Fusobacteriia</taxon>
        <taxon>Fusobacteriales</taxon>
        <taxon>Leptotrichiaceae</taxon>
        <taxon>Leptotrichia</taxon>
    </lineage>
</organism>
<evidence type="ECO:0000259" key="1">
    <source>
        <dbReference type="Pfam" id="PF01610"/>
    </source>
</evidence>
<feature type="domain" description="Transposase IS204/IS1001/IS1096/IS1165 DDE" evidence="1">
    <location>
        <begin position="4"/>
        <end position="52"/>
    </location>
</feature>
<dbReference type="RefSeq" id="WP_369713752.1">
    <property type="nucleotide sequence ID" value="NZ_CP165646.1"/>
</dbReference>
<evidence type="ECO:0000313" key="2">
    <source>
        <dbReference type="EMBL" id="XDU65564.1"/>
    </source>
</evidence>
<accession>A0AB39VEE1</accession>
<gene>
    <name evidence="2" type="ORF">AB8B23_05255</name>
</gene>
<name>A0AB39VEE1_9FUSO</name>
<protein>
    <submittedName>
        <fullName evidence="2">Transposase</fullName>
    </submittedName>
</protein>
<dbReference type="InterPro" id="IPR002560">
    <property type="entry name" value="Transposase_DDE"/>
</dbReference>
<dbReference type="Pfam" id="PF01610">
    <property type="entry name" value="DDE_Tnp_ISL3"/>
    <property type="match status" value="1"/>
</dbReference>
<reference evidence="2" key="1">
    <citation type="submission" date="2024-07" db="EMBL/GenBank/DDBJ databases">
        <authorList>
            <person name="Li X.-J."/>
            <person name="Wang X."/>
        </authorList>
    </citation>
    <scope>NUCLEOTIDE SEQUENCE</scope>
    <source>
        <strain evidence="2">HSP-342</strain>
    </source>
</reference>
<sequence length="52" mass="6238">MNQKSSTIRKLLLCHSNRIKKVGMKMFIQFRNTVYSYLPHTDIIADKYHVIR</sequence>
<dbReference type="EMBL" id="CP165646">
    <property type="protein sequence ID" value="XDU65564.1"/>
    <property type="molecule type" value="Genomic_DNA"/>
</dbReference>
<proteinExistence type="predicted"/>